<keyword evidence="15" id="KW-1185">Reference proteome</keyword>
<dbReference type="InterPro" id="IPR036291">
    <property type="entry name" value="NAD(P)-bd_dom_sf"/>
</dbReference>
<dbReference type="AlphaFoldDB" id="A0A521B4T8"/>
<evidence type="ECO:0000256" key="11">
    <source>
        <dbReference type="PIRSR" id="PIRSR611284-2"/>
    </source>
</evidence>
<dbReference type="InterPro" id="IPR002347">
    <property type="entry name" value="SDR_fam"/>
</dbReference>
<feature type="binding site" evidence="11">
    <location>
        <position position="190"/>
    </location>
    <ligand>
        <name>NADP(+)</name>
        <dbReference type="ChEBI" id="CHEBI:58349"/>
    </ligand>
</feature>
<evidence type="ECO:0000256" key="5">
    <source>
        <dbReference type="ARBA" id="ARBA00022832"/>
    </source>
</evidence>
<dbReference type="NCBIfam" id="TIGR01830">
    <property type="entry name" value="3oxo_ACP_reduc"/>
    <property type="match status" value="1"/>
</dbReference>
<dbReference type="EC" id="1.1.1.100" evidence="3 12"/>
<dbReference type="InterPro" id="IPR020904">
    <property type="entry name" value="Sc_DH/Rdtase_CS"/>
</dbReference>
<dbReference type="GO" id="GO:0004316">
    <property type="term" value="F:3-oxoacyl-[acyl-carrier-protein] reductase (NADPH) activity"/>
    <property type="evidence" value="ECO:0007669"/>
    <property type="project" value="UniProtKB-UniRule"/>
</dbReference>
<keyword evidence="9 12" id="KW-0275">Fatty acid biosynthesis</keyword>
<dbReference type="NCBIfam" id="NF005559">
    <property type="entry name" value="PRK07231.1"/>
    <property type="match status" value="1"/>
</dbReference>
<dbReference type="OrthoDB" id="9788235at2"/>
<dbReference type="EMBL" id="FXTH01000002">
    <property type="protein sequence ID" value="SMO42102.1"/>
    <property type="molecule type" value="Genomic_DNA"/>
</dbReference>
<dbReference type="PANTHER" id="PTHR42879:SF2">
    <property type="entry name" value="3-OXOACYL-[ACYL-CARRIER-PROTEIN] REDUCTASE FABG"/>
    <property type="match status" value="1"/>
</dbReference>
<dbReference type="SMART" id="SM00822">
    <property type="entry name" value="PKS_KR"/>
    <property type="match status" value="1"/>
</dbReference>
<evidence type="ECO:0000256" key="9">
    <source>
        <dbReference type="ARBA" id="ARBA00023160"/>
    </source>
</evidence>
<protein>
    <recommendedName>
        <fullName evidence="3 12">3-oxoacyl-[acyl-carrier-protein] reductase</fullName>
        <ecNumber evidence="3 12">1.1.1.100</ecNumber>
    </recommendedName>
</protein>
<evidence type="ECO:0000313" key="14">
    <source>
        <dbReference type="EMBL" id="SMO42102.1"/>
    </source>
</evidence>
<organism evidence="14 15">
    <name type="scientific">Fodinibius sediminis</name>
    <dbReference type="NCBI Taxonomy" id="1214077"/>
    <lineage>
        <taxon>Bacteria</taxon>
        <taxon>Pseudomonadati</taxon>
        <taxon>Balneolota</taxon>
        <taxon>Balneolia</taxon>
        <taxon>Balneolales</taxon>
        <taxon>Balneolaceae</taxon>
        <taxon>Fodinibius</taxon>
    </lineage>
</organism>
<feature type="binding site" evidence="11">
    <location>
        <begin position="14"/>
        <end position="17"/>
    </location>
    <ligand>
        <name>NADP(+)</name>
        <dbReference type="ChEBI" id="CHEBI:58349"/>
    </ligand>
</feature>
<feature type="binding site" evidence="11">
    <location>
        <position position="92"/>
    </location>
    <ligand>
        <name>NADP(+)</name>
        <dbReference type="ChEBI" id="CHEBI:58349"/>
    </ligand>
</feature>
<evidence type="ECO:0000256" key="3">
    <source>
        <dbReference type="ARBA" id="ARBA00012948"/>
    </source>
</evidence>
<dbReference type="FunFam" id="3.40.50.720:FF:000037">
    <property type="entry name" value="3-oxoacyl-[acyl-carrier-protein] reductase FabG"/>
    <property type="match status" value="1"/>
</dbReference>
<evidence type="ECO:0000256" key="8">
    <source>
        <dbReference type="ARBA" id="ARBA00023098"/>
    </source>
</evidence>
<reference evidence="14 15" key="1">
    <citation type="submission" date="2017-05" db="EMBL/GenBank/DDBJ databases">
        <authorList>
            <person name="Varghese N."/>
            <person name="Submissions S."/>
        </authorList>
    </citation>
    <scope>NUCLEOTIDE SEQUENCE [LARGE SCALE GENOMIC DNA]</scope>
    <source>
        <strain evidence="14 15">DSM 21194</strain>
    </source>
</reference>
<name>A0A521B4T8_9BACT</name>
<keyword evidence="5 12" id="KW-0276">Fatty acid metabolism</keyword>
<evidence type="ECO:0000256" key="1">
    <source>
        <dbReference type="ARBA" id="ARBA00005194"/>
    </source>
</evidence>
<dbReference type="SUPFAM" id="SSF51735">
    <property type="entry name" value="NAD(P)-binding Rossmann-fold domains"/>
    <property type="match status" value="1"/>
</dbReference>
<sequence>MTLSLEGKTALVTGGSRGIGRSIALNLAELGADVAITYARSVEAAEAVKEKIESRGARAKALQADAVSYDKAEDVIGGIIDDWDKLDILVNNAGITRDNLILRMNEEQWDQVIDTNLKSVFNYSKAVAKPMMRNRGGSIINISSVVGLSGNAGQSNYAASKAGIIGFTKSFAKELASRNIRANVIAPGYITTEMTGELDDNILKSIEDETPLGRPGEAVEVAHAVAFLASELSSYITGETLRVDGGMAM</sequence>
<evidence type="ECO:0000256" key="12">
    <source>
        <dbReference type="RuleBase" id="RU366074"/>
    </source>
</evidence>
<dbReference type="InterPro" id="IPR050259">
    <property type="entry name" value="SDR"/>
</dbReference>
<dbReference type="RefSeq" id="WP_142713076.1">
    <property type="nucleotide sequence ID" value="NZ_FXTH01000002.1"/>
</dbReference>
<proteinExistence type="inferred from homology"/>
<evidence type="ECO:0000256" key="7">
    <source>
        <dbReference type="ARBA" id="ARBA00023002"/>
    </source>
</evidence>
<evidence type="ECO:0000259" key="13">
    <source>
        <dbReference type="SMART" id="SM00822"/>
    </source>
</evidence>
<evidence type="ECO:0000256" key="2">
    <source>
        <dbReference type="ARBA" id="ARBA00006484"/>
    </source>
</evidence>
<evidence type="ECO:0000256" key="10">
    <source>
        <dbReference type="PIRSR" id="PIRSR611284-1"/>
    </source>
</evidence>
<dbReference type="PRINTS" id="PR00080">
    <property type="entry name" value="SDRFAMILY"/>
</dbReference>
<keyword evidence="8 12" id="KW-0443">Lipid metabolism</keyword>
<evidence type="ECO:0000313" key="15">
    <source>
        <dbReference type="Proteomes" id="UP000317593"/>
    </source>
</evidence>
<feature type="active site" description="Proton acceptor" evidence="10">
    <location>
        <position position="157"/>
    </location>
</feature>
<comment type="similarity">
    <text evidence="2 12">Belongs to the short-chain dehydrogenases/reductases (SDR) family.</text>
</comment>
<keyword evidence="4 12" id="KW-0444">Lipid biosynthesis</keyword>
<dbReference type="PROSITE" id="PS00061">
    <property type="entry name" value="ADH_SHORT"/>
    <property type="match status" value="1"/>
</dbReference>
<evidence type="ECO:0000256" key="4">
    <source>
        <dbReference type="ARBA" id="ARBA00022516"/>
    </source>
</evidence>
<feature type="domain" description="Ketoreductase" evidence="13">
    <location>
        <begin position="8"/>
        <end position="193"/>
    </location>
</feature>
<comment type="catalytic activity">
    <reaction evidence="12">
        <text>a (3R)-hydroxyacyl-[ACP] + NADP(+) = a 3-oxoacyl-[ACP] + NADPH + H(+)</text>
        <dbReference type="Rhea" id="RHEA:17397"/>
        <dbReference type="Rhea" id="RHEA-COMP:9916"/>
        <dbReference type="Rhea" id="RHEA-COMP:9945"/>
        <dbReference type="ChEBI" id="CHEBI:15378"/>
        <dbReference type="ChEBI" id="CHEBI:57783"/>
        <dbReference type="ChEBI" id="CHEBI:58349"/>
        <dbReference type="ChEBI" id="CHEBI:78776"/>
        <dbReference type="ChEBI" id="CHEBI:78827"/>
        <dbReference type="EC" id="1.1.1.100"/>
    </reaction>
</comment>
<dbReference type="InterPro" id="IPR057326">
    <property type="entry name" value="KR_dom"/>
</dbReference>
<dbReference type="InterPro" id="IPR011284">
    <property type="entry name" value="3oxo_ACP_reduc"/>
</dbReference>
<dbReference type="Pfam" id="PF13561">
    <property type="entry name" value="adh_short_C2"/>
    <property type="match status" value="1"/>
</dbReference>
<dbReference type="NCBIfam" id="NF009466">
    <property type="entry name" value="PRK12826.1-2"/>
    <property type="match status" value="1"/>
</dbReference>
<feature type="binding site" evidence="11">
    <location>
        <begin position="157"/>
        <end position="161"/>
    </location>
    <ligand>
        <name>NADP(+)</name>
        <dbReference type="ChEBI" id="CHEBI:58349"/>
    </ligand>
</feature>
<dbReference type="GO" id="GO:0030497">
    <property type="term" value="P:fatty acid elongation"/>
    <property type="evidence" value="ECO:0007669"/>
    <property type="project" value="UniProtKB-ARBA"/>
</dbReference>
<comment type="subunit">
    <text evidence="12">Homotetramer.</text>
</comment>
<comment type="pathway">
    <text evidence="1 12">Lipid metabolism; fatty acid biosynthesis.</text>
</comment>
<dbReference type="CDD" id="cd05333">
    <property type="entry name" value="BKR_SDR_c"/>
    <property type="match status" value="1"/>
</dbReference>
<accession>A0A521B4T8</accession>
<dbReference type="UniPathway" id="UPA00094"/>
<keyword evidence="6 11" id="KW-0521">NADP</keyword>
<dbReference type="Proteomes" id="UP000317593">
    <property type="component" value="Unassembled WGS sequence"/>
</dbReference>
<evidence type="ECO:0000256" key="6">
    <source>
        <dbReference type="ARBA" id="ARBA00022857"/>
    </source>
</evidence>
<comment type="function">
    <text evidence="12">Catalyzes the NADPH-dependent reduction of beta-ketoacyl-ACP substrates to beta-hydroxyacyl-ACP products, the first reductive step in the elongation cycle of fatty acid biosynthesis.</text>
</comment>
<gene>
    <name evidence="14" type="ORF">SAMN06265218_102192</name>
</gene>
<dbReference type="PANTHER" id="PTHR42879">
    <property type="entry name" value="3-OXOACYL-(ACYL-CARRIER-PROTEIN) REDUCTASE"/>
    <property type="match status" value="1"/>
</dbReference>
<dbReference type="PRINTS" id="PR00081">
    <property type="entry name" value="GDHRDH"/>
</dbReference>
<keyword evidence="7 12" id="KW-0560">Oxidoreductase</keyword>
<dbReference type="Gene3D" id="3.40.50.720">
    <property type="entry name" value="NAD(P)-binding Rossmann-like Domain"/>
    <property type="match status" value="1"/>
</dbReference>
<dbReference type="GO" id="GO:0051287">
    <property type="term" value="F:NAD binding"/>
    <property type="evidence" value="ECO:0007669"/>
    <property type="project" value="UniProtKB-UniRule"/>
</dbReference>